<name>A0A7W6A091_9SPHN</name>
<evidence type="ECO:0000256" key="1">
    <source>
        <dbReference type="SAM" id="MobiDB-lite"/>
    </source>
</evidence>
<dbReference type="Proteomes" id="UP000562395">
    <property type="component" value="Unassembled WGS sequence"/>
</dbReference>
<evidence type="ECO:0000313" key="4">
    <source>
        <dbReference type="Proteomes" id="UP000562395"/>
    </source>
</evidence>
<keyword evidence="2" id="KW-0472">Membrane</keyword>
<gene>
    <name evidence="3" type="ORF">GGQ88_003735</name>
</gene>
<dbReference type="RefSeq" id="WP_183614922.1">
    <property type="nucleotide sequence ID" value="NZ_JACICY010000014.1"/>
</dbReference>
<proteinExistence type="predicted"/>
<comment type="caution">
    <text evidence="3">The sequence shown here is derived from an EMBL/GenBank/DDBJ whole genome shotgun (WGS) entry which is preliminary data.</text>
</comment>
<accession>A0A7W6A091</accession>
<organism evidence="3 4">
    <name type="scientific">Novosphingobium hassiacum</name>
    <dbReference type="NCBI Taxonomy" id="173676"/>
    <lineage>
        <taxon>Bacteria</taxon>
        <taxon>Pseudomonadati</taxon>
        <taxon>Pseudomonadota</taxon>
        <taxon>Alphaproteobacteria</taxon>
        <taxon>Sphingomonadales</taxon>
        <taxon>Sphingomonadaceae</taxon>
        <taxon>Novosphingobium</taxon>
    </lineage>
</organism>
<keyword evidence="4" id="KW-1185">Reference proteome</keyword>
<dbReference type="AlphaFoldDB" id="A0A7W6A091"/>
<protein>
    <submittedName>
        <fullName evidence="3">Uncharacterized protein</fullName>
    </submittedName>
</protein>
<feature type="region of interest" description="Disordered" evidence="1">
    <location>
        <begin position="102"/>
        <end position="129"/>
    </location>
</feature>
<feature type="compositionally biased region" description="Basic and acidic residues" evidence="1">
    <location>
        <begin position="106"/>
        <end position="116"/>
    </location>
</feature>
<feature type="compositionally biased region" description="Low complexity" evidence="1">
    <location>
        <begin position="313"/>
        <end position="326"/>
    </location>
</feature>
<feature type="region of interest" description="Disordered" evidence="1">
    <location>
        <begin position="470"/>
        <end position="521"/>
    </location>
</feature>
<evidence type="ECO:0000256" key="2">
    <source>
        <dbReference type="SAM" id="Phobius"/>
    </source>
</evidence>
<feature type="region of interest" description="Disordered" evidence="1">
    <location>
        <begin position="308"/>
        <end position="330"/>
    </location>
</feature>
<reference evidence="3 4" key="1">
    <citation type="submission" date="2020-08" db="EMBL/GenBank/DDBJ databases">
        <title>Genomic Encyclopedia of Type Strains, Phase IV (KMG-IV): sequencing the most valuable type-strain genomes for metagenomic binning, comparative biology and taxonomic classification.</title>
        <authorList>
            <person name="Goeker M."/>
        </authorList>
    </citation>
    <scope>NUCLEOTIDE SEQUENCE [LARGE SCALE GENOMIC DNA]</scope>
    <source>
        <strain evidence="3 4">DSM 14552</strain>
    </source>
</reference>
<evidence type="ECO:0000313" key="3">
    <source>
        <dbReference type="EMBL" id="MBB3862434.1"/>
    </source>
</evidence>
<sequence>MTVTKRKPKPTTAHPMFPFVTALWFATFLGLGSFAVAPALLEGPVVALGLPALVPAAAPPLGFTARLLFALAMMGLGGIAGYLVGRALGRGKVEAPVRARGFGKQAQDKTGFEARRPINPSEDLGAPLDAPIAQDVPLRRRALSLHDESQLSTPFESAPLPGFLPWEVAAQDAEVEAEAEPAAQPGPTPAAIAMQTTPADPLALDLLLEEAQTFGETSYEPVATSTPEVAADLDHVFGSSPLTFDAPDVAEAAPFTPTAPAPSYQPSPILQAQQVQTTPIEHAALDSLGLVQLIERLALAISRRARRAEPSTAAPAVDAPAPTAAPEAREIPRFGSSALTDPAPAASAEYRAAPERVVQLRPAQFQPVAAPEFDASFGDDGEDEDEDLGLDRFLRMSPLRTREPAVHTEQASPGDAAPEPEVAEERYPSLLDIGPVAASREPLRIDDGIADEPEEDAAIEPVVVFPGQQQARQFERPSITPLAGSPLAAPGRAAPSPPTADTGEGEVAGQSGPALDADEADRALRAALATLQRMTAQG</sequence>
<dbReference type="EMBL" id="JACICY010000014">
    <property type="protein sequence ID" value="MBB3862434.1"/>
    <property type="molecule type" value="Genomic_DNA"/>
</dbReference>
<feature type="transmembrane region" description="Helical" evidence="2">
    <location>
        <begin position="63"/>
        <end position="84"/>
    </location>
</feature>
<feature type="region of interest" description="Disordered" evidence="1">
    <location>
        <begin position="401"/>
        <end position="427"/>
    </location>
</feature>
<keyword evidence="2" id="KW-1133">Transmembrane helix</keyword>
<keyword evidence="2" id="KW-0812">Transmembrane</keyword>